<protein>
    <submittedName>
        <fullName evidence="11">Adhesion G-protein coupled receptor D1-like</fullName>
    </submittedName>
</protein>
<dbReference type="Pfam" id="PF01825">
    <property type="entry name" value="GPS"/>
    <property type="match status" value="1"/>
</dbReference>
<evidence type="ECO:0000256" key="1">
    <source>
        <dbReference type="ARBA" id="ARBA00004141"/>
    </source>
</evidence>
<feature type="transmembrane region" description="Helical" evidence="7">
    <location>
        <begin position="554"/>
        <end position="577"/>
    </location>
</feature>
<dbReference type="Gene3D" id="1.20.1070.10">
    <property type="entry name" value="Rhodopsin 7-helix transmembrane proteins"/>
    <property type="match status" value="1"/>
</dbReference>
<dbReference type="InterPro" id="IPR017981">
    <property type="entry name" value="GPCR_2-like_7TM"/>
</dbReference>
<evidence type="ECO:0000256" key="5">
    <source>
        <dbReference type="ARBA" id="ARBA00023136"/>
    </source>
</evidence>
<evidence type="ECO:0000313" key="10">
    <source>
        <dbReference type="Proteomes" id="UP000694844"/>
    </source>
</evidence>
<dbReference type="Gene3D" id="2.40.128.620">
    <property type="match status" value="1"/>
</dbReference>
<dbReference type="CDD" id="cd00112">
    <property type="entry name" value="LDLa"/>
    <property type="match status" value="1"/>
</dbReference>
<evidence type="ECO:0000256" key="4">
    <source>
        <dbReference type="ARBA" id="ARBA00022989"/>
    </source>
</evidence>
<dbReference type="InterPro" id="IPR002172">
    <property type="entry name" value="LDrepeatLR_classA_rpt"/>
</dbReference>
<organism evidence="10 11">
    <name type="scientific">Crassostrea virginica</name>
    <name type="common">Eastern oyster</name>
    <dbReference type="NCBI Taxonomy" id="6565"/>
    <lineage>
        <taxon>Eukaryota</taxon>
        <taxon>Metazoa</taxon>
        <taxon>Spiralia</taxon>
        <taxon>Lophotrochozoa</taxon>
        <taxon>Mollusca</taxon>
        <taxon>Bivalvia</taxon>
        <taxon>Autobranchia</taxon>
        <taxon>Pteriomorphia</taxon>
        <taxon>Ostreida</taxon>
        <taxon>Ostreoidea</taxon>
        <taxon>Ostreidae</taxon>
        <taxon>Crassostrea</taxon>
    </lineage>
</organism>
<dbReference type="GO" id="GO:0007166">
    <property type="term" value="P:cell surface receptor signaling pathway"/>
    <property type="evidence" value="ECO:0007669"/>
    <property type="project" value="InterPro"/>
</dbReference>
<keyword evidence="10" id="KW-1185">Reference proteome</keyword>
<feature type="domain" description="G-protein coupled receptors family 2 profile 2" evidence="9">
    <location>
        <begin position="342"/>
        <end position="578"/>
    </location>
</feature>
<evidence type="ECO:0000256" key="2">
    <source>
        <dbReference type="ARBA" id="ARBA00022692"/>
    </source>
</evidence>
<dbReference type="GeneID" id="111100591"/>
<feature type="transmembrane region" description="Helical" evidence="7">
    <location>
        <begin position="407"/>
        <end position="425"/>
    </location>
</feature>
<dbReference type="Pfam" id="PF00002">
    <property type="entry name" value="7tm_2"/>
    <property type="match status" value="1"/>
</dbReference>
<evidence type="ECO:0000256" key="6">
    <source>
        <dbReference type="ARBA" id="ARBA00023157"/>
    </source>
</evidence>
<dbReference type="SUPFAM" id="SSF57424">
    <property type="entry name" value="LDL receptor-like module"/>
    <property type="match status" value="1"/>
</dbReference>
<comment type="subcellular location">
    <subcellularLocation>
        <location evidence="1">Membrane</location>
        <topology evidence="1">Multi-pass membrane protein</topology>
    </subcellularLocation>
</comment>
<dbReference type="PROSITE" id="PS00650">
    <property type="entry name" value="G_PROTEIN_RECEP_F2_2"/>
    <property type="match status" value="1"/>
</dbReference>
<dbReference type="PROSITE" id="PS50221">
    <property type="entry name" value="GAIN_B"/>
    <property type="match status" value="1"/>
</dbReference>
<dbReference type="InterPro" id="IPR017983">
    <property type="entry name" value="GPCR_2_secretin-like_CS"/>
</dbReference>
<keyword evidence="4 7" id="KW-1133">Transmembrane helix</keyword>
<evidence type="ECO:0000313" key="11">
    <source>
        <dbReference type="RefSeq" id="XP_022288353.1"/>
    </source>
</evidence>
<evidence type="ECO:0000256" key="7">
    <source>
        <dbReference type="SAM" id="Phobius"/>
    </source>
</evidence>
<dbReference type="InterPro" id="IPR000832">
    <property type="entry name" value="GPCR_2_secretin-like"/>
</dbReference>
<feature type="transmembrane region" description="Helical" evidence="7">
    <location>
        <begin position="446"/>
        <end position="465"/>
    </location>
</feature>
<dbReference type="KEGG" id="cvn:111100591"/>
<feature type="domain" description="GAIN-B" evidence="8">
    <location>
        <begin position="157"/>
        <end position="333"/>
    </location>
</feature>
<dbReference type="Proteomes" id="UP000694844">
    <property type="component" value="Chromosome 6"/>
</dbReference>
<proteinExistence type="predicted"/>
<dbReference type="AlphaFoldDB" id="A0A8B8ACY9"/>
<dbReference type="GO" id="GO:0004930">
    <property type="term" value="F:G protein-coupled receptor activity"/>
    <property type="evidence" value="ECO:0007669"/>
    <property type="project" value="InterPro"/>
</dbReference>
<dbReference type="OrthoDB" id="347083at2759"/>
<feature type="transmembrane region" description="Helical" evidence="7">
    <location>
        <begin position="380"/>
        <end position="401"/>
    </location>
</feature>
<dbReference type="PRINTS" id="PR00249">
    <property type="entry name" value="GPCRSECRETIN"/>
</dbReference>
<name>A0A8B8ACY9_CRAVI</name>
<dbReference type="Pfam" id="PF00057">
    <property type="entry name" value="Ldl_recept_a"/>
    <property type="match status" value="1"/>
</dbReference>
<keyword evidence="5 7" id="KW-0472">Membrane</keyword>
<dbReference type="PANTHER" id="PTHR12011">
    <property type="entry name" value="ADHESION G-PROTEIN COUPLED RECEPTOR"/>
    <property type="match status" value="1"/>
</dbReference>
<keyword evidence="2 7" id="KW-0812">Transmembrane</keyword>
<dbReference type="GO" id="GO:0007189">
    <property type="term" value="P:adenylate cyclase-activating G protein-coupled receptor signaling pathway"/>
    <property type="evidence" value="ECO:0007669"/>
    <property type="project" value="TreeGrafter"/>
</dbReference>
<evidence type="ECO:0000259" key="8">
    <source>
        <dbReference type="PROSITE" id="PS50221"/>
    </source>
</evidence>
<evidence type="ECO:0000256" key="3">
    <source>
        <dbReference type="ARBA" id="ARBA00022729"/>
    </source>
</evidence>
<dbReference type="InterPro" id="IPR046338">
    <property type="entry name" value="GAIN_dom_sf"/>
</dbReference>
<dbReference type="RefSeq" id="XP_022288353.1">
    <property type="nucleotide sequence ID" value="XM_022432645.1"/>
</dbReference>
<dbReference type="InterPro" id="IPR000203">
    <property type="entry name" value="GPS"/>
</dbReference>
<feature type="transmembrane region" description="Helical" evidence="7">
    <location>
        <begin position="344"/>
        <end position="368"/>
    </location>
</feature>
<reference evidence="11" key="1">
    <citation type="submission" date="2025-08" db="UniProtKB">
        <authorList>
            <consortium name="RefSeq"/>
        </authorList>
    </citation>
    <scope>IDENTIFICATION</scope>
    <source>
        <tissue evidence="11">Whole sample</tissue>
    </source>
</reference>
<dbReference type="Gene3D" id="2.60.220.50">
    <property type="match status" value="1"/>
</dbReference>
<dbReference type="PROSITE" id="PS50261">
    <property type="entry name" value="G_PROTEIN_RECEP_F2_4"/>
    <property type="match status" value="1"/>
</dbReference>
<dbReference type="GO" id="GO:0005886">
    <property type="term" value="C:plasma membrane"/>
    <property type="evidence" value="ECO:0007669"/>
    <property type="project" value="TreeGrafter"/>
</dbReference>
<feature type="transmembrane region" description="Helical" evidence="7">
    <location>
        <begin position="529"/>
        <end position="548"/>
    </location>
</feature>
<evidence type="ECO:0000259" key="9">
    <source>
        <dbReference type="PROSITE" id="PS50261"/>
    </source>
</evidence>
<dbReference type="PANTHER" id="PTHR12011:SF471">
    <property type="entry name" value="G-PROTEIN COUPLED RECEPTORS FAMILY 2 PROFILE 2 DOMAIN-CONTAINING PROTEIN"/>
    <property type="match status" value="1"/>
</dbReference>
<feature type="transmembrane region" description="Helical" evidence="7">
    <location>
        <begin position="485"/>
        <end position="508"/>
    </location>
</feature>
<dbReference type="FunFam" id="1.20.1070.10:FF:000073">
    <property type="entry name" value="Adhesion G-protein coupled receptor D1"/>
    <property type="match status" value="1"/>
</dbReference>
<dbReference type="SMART" id="SM00303">
    <property type="entry name" value="GPS"/>
    <property type="match status" value="1"/>
</dbReference>
<dbReference type="InterPro" id="IPR036055">
    <property type="entry name" value="LDL_receptor-like_sf"/>
</dbReference>
<sequence>MFCISKSLLCDGRQDCPNGSDETSSLCDKTTRNLGPDLVTEATLNSSVSSDNSVGPLDIATRAILQCHRILAGIERKNCYRGKGNKLMKFMRDFRAIENITGSRNFSEIIKVYLDIYDAILWITAYHGHFANVEYIMNISSVLESVERDLIHNNPHHDVYVEERENIVLQIHRNILHTNSKMRQSWNSSRQFLEYHMGHRINGEVVVDELFQGNMTLVVILIDKDVQERRNIGNVSDDYVRISPVLSISALREGEYLNNIRHSFTLQHYSARSKNGDLTDAENRTVRCGFVDKETRLWSFEGCDVLQTTPFNTTCYCNHTTNFAILMQVIHFKIEYEHQLALNIVTYIGCTISLVTQLIAITVFSCIPSLNSERTCVHKNLCFAITAAQLVFMTGIKAVHYKLVCSMVALVLHYFYSAVFVWMLVEGLLLYSKVVQVFGREQSRIVYYYAFGWGVPLLIVVISATSNWSGYGTKYSCWLSTSGGAIWAFAGPALSVIVVNVVILWLVIRIVIYLERKNEYRQIRSGVKAAIFLLPLLGLTWVFGLLAVNQYTIIFQYLFAIFNSLQGFFIFLFHCICNSEVRQAVKRMREKRLLSKKEFTNPSIEQNHCDITSSPQNGNACKLDKIPTRKIYPQRDMTSSTCISSKENTSSDNMKLEDVTPENDHELLFI</sequence>
<accession>A0A8B8ACY9</accession>
<keyword evidence="3" id="KW-0732">Signal</keyword>
<gene>
    <name evidence="11" type="primary">LOC111100591</name>
</gene>
<keyword evidence="6" id="KW-1015">Disulfide bond</keyword>
<dbReference type="InterPro" id="IPR057244">
    <property type="entry name" value="GAIN_B"/>
</dbReference>